<proteinExistence type="predicted"/>
<sequence length="57" mass="6726">MVNYSVKTFEDDGLYNLELKIEAWLYENKDIKITNISHSTHKAGYSTYYTAIVLYEK</sequence>
<accession>A0ABR8Q2A3</accession>
<gene>
    <name evidence="1" type="ORF">H9660_05240</name>
</gene>
<name>A0ABR8Q2A3_9CLOT</name>
<keyword evidence="2" id="KW-1185">Reference proteome</keyword>
<organism evidence="1 2">
    <name type="scientific">Clostridium gallinarum</name>
    <dbReference type="NCBI Taxonomy" id="2762246"/>
    <lineage>
        <taxon>Bacteria</taxon>
        <taxon>Bacillati</taxon>
        <taxon>Bacillota</taxon>
        <taxon>Clostridia</taxon>
        <taxon>Eubacteriales</taxon>
        <taxon>Clostridiaceae</taxon>
        <taxon>Clostridium</taxon>
    </lineage>
</organism>
<evidence type="ECO:0000313" key="1">
    <source>
        <dbReference type="EMBL" id="MBD7914543.1"/>
    </source>
</evidence>
<dbReference type="RefSeq" id="WP_191749247.1">
    <property type="nucleotide sequence ID" value="NZ_JACSQZ010000012.1"/>
</dbReference>
<comment type="caution">
    <text evidence="1">The sequence shown here is derived from an EMBL/GenBank/DDBJ whole genome shotgun (WGS) entry which is preliminary data.</text>
</comment>
<reference evidence="1 2" key="1">
    <citation type="submission" date="2020-08" db="EMBL/GenBank/DDBJ databases">
        <title>A Genomic Blueprint of the Chicken Gut Microbiome.</title>
        <authorList>
            <person name="Gilroy R."/>
            <person name="Ravi A."/>
            <person name="Getino M."/>
            <person name="Pursley I."/>
            <person name="Horton D.L."/>
            <person name="Alikhan N.-F."/>
            <person name="Baker D."/>
            <person name="Gharbi K."/>
            <person name="Hall N."/>
            <person name="Watson M."/>
            <person name="Adriaenssens E.M."/>
            <person name="Foster-Nyarko E."/>
            <person name="Jarju S."/>
            <person name="Secka A."/>
            <person name="Antonio M."/>
            <person name="Oren A."/>
            <person name="Chaudhuri R."/>
            <person name="La Ragione R.M."/>
            <person name="Hildebrand F."/>
            <person name="Pallen M.J."/>
        </authorList>
    </citation>
    <scope>NUCLEOTIDE SEQUENCE [LARGE SCALE GENOMIC DNA]</scope>
    <source>
        <strain evidence="1 2">Sa3CUN1</strain>
    </source>
</reference>
<dbReference type="Proteomes" id="UP000640335">
    <property type="component" value="Unassembled WGS sequence"/>
</dbReference>
<protein>
    <submittedName>
        <fullName evidence="1">DUF2536 family protein</fullName>
    </submittedName>
</protein>
<dbReference type="EMBL" id="JACSQZ010000012">
    <property type="protein sequence ID" value="MBD7914543.1"/>
    <property type="molecule type" value="Genomic_DNA"/>
</dbReference>
<evidence type="ECO:0000313" key="2">
    <source>
        <dbReference type="Proteomes" id="UP000640335"/>
    </source>
</evidence>